<feature type="region of interest" description="Disordered" evidence="1">
    <location>
        <begin position="14"/>
        <end position="46"/>
    </location>
</feature>
<name>A0AAE3ZHA5_9ACTN</name>
<protein>
    <submittedName>
        <fullName evidence="2">Uncharacterized protein</fullName>
    </submittedName>
</protein>
<dbReference type="EMBL" id="JAVDXW010000001">
    <property type="protein sequence ID" value="MDR7303608.1"/>
    <property type="molecule type" value="Genomic_DNA"/>
</dbReference>
<evidence type="ECO:0000313" key="2">
    <source>
        <dbReference type="EMBL" id="MDR7303608.1"/>
    </source>
</evidence>
<reference evidence="2" key="1">
    <citation type="submission" date="2023-07" db="EMBL/GenBank/DDBJ databases">
        <title>Sequencing the genomes of 1000 actinobacteria strains.</title>
        <authorList>
            <person name="Klenk H.-P."/>
        </authorList>
    </citation>
    <scope>NUCLEOTIDE SEQUENCE</scope>
    <source>
        <strain evidence="2">DSM 45977</strain>
    </source>
</reference>
<proteinExistence type="predicted"/>
<sequence>MWWLAVWPARSRRCRRRSDRREPERAGHDGSELVGADHRGPGRRLRMEPDDAVPCGANSASVLAAQERGLRQRTPSVNRIRRMWLRPDANALGPDRLGQRIQTPLRDGLLLFGGQVTVGLLSQPPRRSRSTRCTRPTRP</sequence>
<keyword evidence="3" id="KW-1185">Reference proteome</keyword>
<feature type="compositionally biased region" description="Basic and acidic residues" evidence="1">
    <location>
        <begin position="19"/>
        <end position="46"/>
    </location>
</feature>
<dbReference type="AlphaFoldDB" id="A0AAE3ZHA5"/>
<evidence type="ECO:0000313" key="3">
    <source>
        <dbReference type="Proteomes" id="UP001180845"/>
    </source>
</evidence>
<gene>
    <name evidence="2" type="ORF">JOF55_003789</name>
</gene>
<accession>A0AAE3ZHA5</accession>
<evidence type="ECO:0000256" key="1">
    <source>
        <dbReference type="SAM" id="MobiDB-lite"/>
    </source>
</evidence>
<organism evidence="2 3">
    <name type="scientific">Haloactinomyces albus</name>
    <dbReference type="NCBI Taxonomy" id="1352928"/>
    <lineage>
        <taxon>Bacteria</taxon>
        <taxon>Bacillati</taxon>
        <taxon>Actinomycetota</taxon>
        <taxon>Actinomycetes</taxon>
        <taxon>Actinopolysporales</taxon>
        <taxon>Actinopolysporaceae</taxon>
        <taxon>Haloactinomyces</taxon>
    </lineage>
</organism>
<dbReference type="Proteomes" id="UP001180845">
    <property type="component" value="Unassembled WGS sequence"/>
</dbReference>
<comment type="caution">
    <text evidence="2">The sequence shown here is derived from an EMBL/GenBank/DDBJ whole genome shotgun (WGS) entry which is preliminary data.</text>
</comment>